<evidence type="ECO:0000256" key="1">
    <source>
        <dbReference type="SAM" id="MobiDB-lite"/>
    </source>
</evidence>
<evidence type="ECO:0008006" key="5">
    <source>
        <dbReference type="Google" id="ProtNLM"/>
    </source>
</evidence>
<evidence type="ECO:0000313" key="3">
    <source>
        <dbReference type="EMBL" id="SDN41366.1"/>
    </source>
</evidence>
<reference evidence="3 4" key="1">
    <citation type="submission" date="2016-10" db="EMBL/GenBank/DDBJ databases">
        <authorList>
            <person name="de Groot N.N."/>
        </authorList>
    </citation>
    <scope>NUCLEOTIDE SEQUENCE [LARGE SCALE GENOMIC DNA]</scope>
    <source>
        <strain evidence="3 4">DSM 44149</strain>
    </source>
</reference>
<organism evidence="3 4">
    <name type="scientific">Allokutzneria albata</name>
    <name type="common">Kibdelosporangium albatum</name>
    <dbReference type="NCBI Taxonomy" id="211114"/>
    <lineage>
        <taxon>Bacteria</taxon>
        <taxon>Bacillati</taxon>
        <taxon>Actinomycetota</taxon>
        <taxon>Actinomycetes</taxon>
        <taxon>Pseudonocardiales</taxon>
        <taxon>Pseudonocardiaceae</taxon>
        <taxon>Allokutzneria</taxon>
    </lineage>
</organism>
<evidence type="ECO:0000313" key="4">
    <source>
        <dbReference type="Proteomes" id="UP000183376"/>
    </source>
</evidence>
<proteinExistence type="predicted"/>
<feature type="chain" id="PRO_5009247039" description="DUF3558 domain-containing protein" evidence="2">
    <location>
        <begin position="21"/>
        <end position="201"/>
    </location>
</feature>
<feature type="region of interest" description="Disordered" evidence="1">
    <location>
        <begin position="22"/>
        <end position="53"/>
    </location>
</feature>
<dbReference type="Pfam" id="PF12079">
    <property type="entry name" value="DUF3558"/>
    <property type="match status" value="1"/>
</dbReference>
<accession>A0A1H0B6W8</accession>
<sequence length="201" mass="21713">MTRRPLLLMICLALLVSVSACDSGTPQDTPPTTAISAPTTTGTSRPLPPRPRDISLKGVDPCRVLTDQQLEQLRYSKTRLPDTGNRLGEAQCSVGNTFGSPPNYGSLISLIVNEDITEWFTPDRQAGLSATNKIDIAGFPALEVTGKQLKDDCQVLVDVANGEYLDILSSPRGERGTSPEPFCAEARRVAELAMQTLLSRK</sequence>
<dbReference type="STRING" id="211114.SAMN04489726_6509"/>
<gene>
    <name evidence="3" type="ORF">SAMN04489726_6509</name>
</gene>
<protein>
    <recommendedName>
        <fullName evidence="5">DUF3558 domain-containing protein</fullName>
    </recommendedName>
</protein>
<evidence type="ECO:0000256" key="2">
    <source>
        <dbReference type="SAM" id="SignalP"/>
    </source>
</evidence>
<dbReference type="PROSITE" id="PS51257">
    <property type="entry name" value="PROKAR_LIPOPROTEIN"/>
    <property type="match status" value="1"/>
</dbReference>
<feature type="signal peptide" evidence="2">
    <location>
        <begin position="1"/>
        <end position="20"/>
    </location>
</feature>
<keyword evidence="4" id="KW-1185">Reference proteome</keyword>
<name>A0A1H0B6W8_ALLAB</name>
<dbReference type="EMBL" id="LT629701">
    <property type="protein sequence ID" value="SDN41366.1"/>
    <property type="molecule type" value="Genomic_DNA"/>
</dbReference>
<keyword evidence="2" id="KW-0732">Signal</keyword>
<feature type="compositionally biased region" description="Low complexity" evidence="1">
    <location>
        <begin position="30"/>
        <end position="44"/>
    </location>
</feature>
<dbReference type="Proteomes" id="UP000183376">
    <property type="component" value="Chromosome I"/>
</dbReference>
<dbReference type="InterPro" id="IPR024520">
    <property type="entry name" value="DUF3558"/>
</dbReference>
<dbReference type="AlphaFoldDB" id="A0A1H0B6W8"/>